<name>A0AAV4TYY6_9ARAC</name>
<dbReference type="EMBL" id="BPLQ01010489">
    <property type="protein sequence ID" value="GIY51021.1"/>
    <property type="molecule type" value="Genomic_DNA"/>
</dbReference>
<protein>
    <submittedName>
        <fullName evidence="1">Uncharacterized protein</fullName>
    </submittedName>
</protein>
<evidence type="ECO:0000313" key="1">
    <source>
        <dbReference type="EMBL" id="GIY51021.1"/>
    </source>
</evidence>
<dbReference type="AlphaFoldDB" id="A0AAV4TYY6"/>
<sequence length="77" mass="8609">MLELRMWEGGRNGPGNGIARLMVCLRHPRSDGGGVVEEFLERYISFAWANINCDVDFKEALSPVSNMKGLTPCNMFC</sequence>
<reference evidence="1 2" key="1">
    <citation type="submission" date="2021-06" db="EMBL/GenBank/DDBJ databases">
        <title>Caerostris darwini draft genome.</title>
        <authorList>
            <person name="Kono N."/>
            <person name="Arakawa K."/>
        </authorList>
    </citation>
    <scope>NUCLEOTIDE SEQUENCE [LARGE SCALE GENOMIC DNA]</scope>
</reference>
<dbReference type="Proteomes" id="UP001054837">
    <property type="component" value="Unassembled WGS sequence"/>
</dbReference>
<gene>
    <name evidence="1" type="ORF">CDAR_67211</name>
</gene>
<proteinExistence type="predicted"/>
<accession>A0AAV4TYY6</accession>
<evidence type="ECO:0000313" key="2">
    <source>
        <dbReference type="Proteomes" id="UP001054837"/>
    </source>
</evidence>
<comment type="caution">
    <text evidence="1">The sequence shown here is derived from an EMBL/GenBank/DDBJ whole genome shotgun (WGS) entry which is preliminary data.</text>
</comment>
<keyword evidence="2" id="KW-1185">Reference proteome</keyword>
<organism evidence="1 2">
    <name type="scientific">Caerostris darwini</name>
    <dbReference type="NCBI Taxonomy" id="1538125"/>
    <lineage>
        <taxon>Eukaryota</taxon>
        <taxon>Metazoa</taxon>
        <taxon>Ecdysozoa</taxon>
        <taxon>Arthropoda</taxon>
        <taxon>Chelicerata</taxon>
        <taxon>Arachnida</taxon>
        <taxon>Araneae</taxon>
        <taxon>Araneomorphae</taxon>
        <taxon>Entelegynae</taxon>
        <taxon>Araneoidea</taxon>
        <taxon>Araneidae</taxon>
        <taxon>Caerostris</taxon>
    </lineage>
</organism>